<keyword evidence="4" id="KW-1185">Reference proteome</keyword>
<evidence type="ECO:0000259" key="2">
    <source>
        <dbReference type="SMART" id="SM00382"/>
    </source>
</evidence>
<dbReference type="PANTHER" id="PTHR47642:SF6">
    <property type="entry name" value="ATP-DEPENDENT DNA HELICASE"/>
    <property type="match status" value="1"/>
</dbReference>
<keyword evidence="1" id="KW-0175">Coiled coil</keyword>
<dbReference type="CDD" id="cd18809">
    <property type="entry name" value="SF1_C_RecD"/>
    <property type="match status" value="1"/>
</dbReference>
<feature type="domain" description="AAA+ ATPase" evidence="2">
    <location>
        <begin position="19"/>
        <end position="204"/>
    </location>
</feature>
<dbReference type="AlphaFoldDB" id="A0A1M5GIS6"/>
<dbReference type="SUPFAM" id="SSF52540">
    <property type="entry name" value="P-loop containing nucleoside triphosphate hydrolases"/>
    <property type="match status" value="2"/>
</dbReference>
<dbReference type="PANTHER" id="PTHR47642">
    <property type="entry name" value="ATP-DEPENDENT DNA HELICASE"/>
    <property type="match status" value="1"/>
</dbReference>
<organism evidence="3 4">
    <name type="scientific">Salegentibacter echinorum</name>
    <dbReference type="NCBI Taxonomy" id="1073325"/>
    <lineage>
        <taxon>Bacteria</taxon>
        <taxon>Pseudomonadati</taxon>
        <taxon>Bacteroidota</taxon>
        <taxon>Flavobacteriia</taxon>
        <taxon>Flavobacteriales</taxon>
        <taxon>Flavobacteriaceae</taxon>
        <taxon>Salegentibacter</taxon>
    </lineage>
</organism>
<dbReference type="Pfam" id="PF05970">
    <property type="entry name" value="PIF1"/>
    <property type="match status" value="1"/>
</dbReference>
<dbReference type="InterPro" id="IPR003593">
    <property type="entry name" value="AAA+_ATPase"/>
</dbReference>
<dbReference type="Proteomes" id="UP000183945">
    <property type="component" value="Unassembled WGS sequence"/>
</dbReference>
<dbReference type="OrthoDB" id="9763659at2"/>
<reference evidence="4" key="1">
    <citation type="submission" date="2016-11" db="EMBL/GenBank/DDBJ databases">
        <authorList>
            <person name="Varghese N."/>
            <person name="Submissions S."/>
        </authorList>
    </citation>
    <scope>NUCLEOTIDE SEQUENCE [LARGE SCALE GENOMIC DNA]</scope>
    <source>
        <strain evidence="4">DSM 24579</strain>
    </source>
</reference>
<protein>
    <submittedName>
        <fullName evidence="3">Helix-turn-helix domain-containing protein</fullName>
    </submittedName>
</protein>
<dbReference type="InterPro" id="IPR027417">
    <property type="entry name" value="P-loop_NTPase"/>
</dbReference>
<dbReference type="STRING" id="1073325.SAMN05444483_104175"/>
<dbReference type="InterPro" id="IPR051055">
    <property type="entry name" value="PIF1_helicase"/>
</dbReference>
<dbReference type="InterPro" id="IPR029491">
    <property type="entry name" value="Helicase_HTH"/>
</dbReference>
<dbReference type="InterPro" id="IPR010285">
    <property type="entry name" value="DNA_helicase_pif1-like_DEAD"/>
</dbReference>
<dbReference type="FunFam" id="3.40.50.300:FF:001498">
    <property type="entry name" value="ATP-dependent DNA helicase"/>
    <property type="match status" value="1"/>
</dbReference>
<evidence type="ECO:0000313" key="3">
    <source>
        <dbReference type="EMBL" id="SHG03431.1"/>
    </source>
</evidence>
<dbReference type="Gene3D" id="3.40.50.300">
    <property type="entry name" value="P-loop containing nucleotide triphosphate hydrolases"/>
    <property type="match status" value="2"/>
</dbReference>
<gene>
    <name evidence="3" type="ORF">SAMN05444483_104175</name>
</gene>
<proteinExistence type="predicted"/>
<sequence>MTKISTEKIELAAQFVNSTASHIFLTGKAGTGKTTFLGDLAKATHKDFVIVAPTGIAALNAKGVTIHSQFLFPFGTFLQDSINFKQPPQGNFYTRTQLARRHPLNSARKQVLRNIDLLIIDEISMVRADLLDAIDYRLKSVKGNFKQAFGGVQLLMIGDLFQLQPIVKNHEWEHIKTFYKSPHFFEASALKSAGFIYIELDKIFRQEDQRFINILNNIRNNNCQRKDIAVLNSYFSSKALQEKEENAITITTHNYKADGINKKALDKLPAESHFFEAEIKGDFPENIYPLPQTLEFKKGAKVMFIKNDSEEKRYYNGKLAEINEISSEGITVITESGEEFSLHRYCWENIKYNIDPKTKEIKEEVIGSFEQYPIKPAWAITVHKSQGLTFEKAIIDVEQAFAAGQVYVALSRLRSLDGLVLSNKISEAVISSDKDVVNFSESKAKQPPLKDRLKNSQMDFLKTLLLKSFDFTGITSQIEYTQKKMAGKLEFEDEAMREALQQLKENFGSERAITNRFNRQIEQLLQENEQEKLVERIEKGSNYYLEYLYKRNKELLIHLKEVAQLSRTKTYRNYLAEIDQVISKKIEQVQKSTFVCRCILEGKEIKRNEELRTSRRKKRLLLLDEVAAYIKANPKNLKNKSGRTRKSSTKGETYQITFSLLKQGFNAEKIAEKRGFTLGTIEGHLARGITSGALKIENLMEQADIVDLEAIFKKNPDSGLSEIYQKTGGKYSYGKLRMVANAVKQQNANTA</sequence>
<dbReference type="Gene3D" id="2.30.30.940">
    <property type="match status" value="1"/>
</dbReference>
<name>A0A1M5GIS6_SALEC</name>
<dbReference type="Pfam" id="PF14493">
    <property type="entry name" value="HTH_40"/>
    <property type="match status" value="1"/>
</dbReference>
<feature type="coiled-coil region" evidence="1">
    <location>
        <begin position="486"/>
        <end position="534"/>
    </location>
</feature>
<dbReference type="SMART" id="SM00382">
    <property type="entry name" value="AAA"/>
    <property type="match status" value="1"/>
</dbReference>
<dbReference type="GO" id="GO:0006281">
    <property type="term" value="P:DNA repair"/>
    <property type="evidence" value="ECO:0007669"/>
    <property type="project" value="InterPro"/>
</dbReference>
<dbReference type="RefSeq" id="WP_072878724.1">
    <property type="nucleotide sequence ID" value="NZ_FQVT01000004.1"/>
</dbReference>
<dbReference type="GO" id="GO:0003678">
    <property type="term" value="F:DNA helicase activity"/>
    <property type="evidence" value="ECO:0007669"/>
    <property type="project" value="InterPro"/>
</dbReference>
<accession>A0A1M5GIS6</accession>
<evidence type="ECO:0000313" key="4">
    <source>
        <dbReference type="Proteomes" id="UP000183945"/>
    </source>
</evidence>
<dbReference type="EMBL" id="FQVT01000004">
    <property type="protein sequence ID" value="SHG03431.1"/>
    <property type="molecule type" value="Genomic_DNA"/>
</dbReference>
<dbReference type="GO" id="GO:0000723">
    <property type="term" value="P:telomere maintenance"/>
    <property type="evidence" value="ECO:0007669"/>
    <property type="project" value="InterPro"/>
</dbReference>
<evidence type="ECO:0000256" key="1">
    <source>
        <dbReference type="SAM" id="Coils"/>
    </source>
</evidence>